<name>T1KV15_TETUR</name>
<dbReference type="EnsemblMetazoa" id="tetur22g02050.1">
    <property type="protein sequence ID" value="tetur22g02050.1"/>
    <property type="gene ID" value="tetur22g02050"/>
</dbReference>
<protein>
    <submittedName>
        <fullName evidence="1">Uncharacterized protein</fullName>
    </submittedName>
</protein>
<evidence type="ECO:0000313" key="2">
    <source>
        <dbReference type="Proteomes" id="UP000015104"/>
    </source>
</evidence>
<dbReference type="Proteomes" id="UP000015104">
    <property type="component" value="Unassembled WGS sequence"/>
</dbReference>
<dbReference type="HOGENOM" id="CLU_2592856_0_0_1"/>
<reference evidence="1" key="2">
    <citation type="submission" date="2015-06" db="UniProtKB">
        <authorList>
            <consortium name="EnsemblMetazoa"/>
        </authorList>
    </citation>
    <scope>IDENTIFICATION</scope>
</reference>
<keyword evidence="2" id="KW-1185">Reference proteome</keyword>
<dbReference type="AlphaFoldDB" id="T1KV15"/>
<sequence length="80" mass="8857">MIISGNCLESISSSDCVFSHITRLSLDFDNLQSGSIVDIKDGMSAPLHLHSFFSMKLTLFATQSFWSMEISQLNITIAVQ</sequence>
<accession>T1KV15</accession>
<organism evidence="1 2">
    <name type="scientific">Tetranychus urticae</name>
    <name type="common">Two-spotted spider mite</name>
    <dbReference type="NCBI Taxonomy" id="32264"/>
    <lineage>
        <taxon>Eukaryota</taxon>
        <taxon>Metazoa</taxon>
        <taxon>Ecdysozoa</taxon>
        <taxon>Arthropoda</taxon>
        <taxon>Chelicerata</taxon>
        <taxon>Arachnida</taxon>
        <taxon>Acari</taxon>
        <taxon>Acariformes</taxon>
        <taxon>Trombidiformes</taxon>
        <taxon>Prostigmata</taxon>
        <taxon>Eleutherengona</taxon>
        <taxon>Raphignathae</taxon>
        <taxon>Tetranychoidea</taxon>
        <taxon>Tetranychidae</taxon>
        <taxon>Tetranychus</taxon>
    </lineage>
</organism>
<proteinExistence type="predicted"/>
<reference evidence="2" key="1">
    <citation type="submission" date="2011-08" db="EMBL/GenBank/DDBJ databases">
        <authorList>
            <person name="Rombauts S."/>
        </authorList>
    </citation>
    <scope>NUCLEOTIDE SEQUENCE</scope>
    <source>
        <strain evidence="2">London</strain>
    </source>
</reference>
<dbReference type="EMBL" id="CAEY01000589">
    <property type="status" value="NOT_ANNOTATED_CDS"/>
    <property type="molecule type" value="Genomic_DNA"/>
</dbReference>
<evidence type="ECO:0000313" key="1">
    <source>
        <dbReference type="EnsemblMetazoa" id="tetur22g02050.1"/>
    </source>
</evidence>